<dbReference type="OrthoDB" id="2928884at2759"/>
<sequence length="180" mass="19910">MFHSESAFTSLSKDTTLAVTTGDSSSTLIAEGMGTVNILSDNQTLKLPNSLCVPKLGCNIVSLLKTFDKKLIINQDKDSFILTAKGKEILQGKTEKNLIKVDYHLPTVHKTIAKESPWHERLRRAGRSIIKLMGLPPSDDLCKVCNLNKIHWLPFKDHFEPADLPLDCVHVDLVGPISPP</sequence>
<feature type="domain" description="Retrovirus-related Pol polyprotein from transposon TNT 1-94-like beta-barrel" evidence="1">
    <location>
        <begin position="1"/>
        <end position="69"/>
    </location>
</feature>
<evidence type="ECO:0000259" key="1">
    <source>
        <dbReference type="Pfam" id="PF22936"/>
    </source>
</evidence>
<dbReference type="Pfam" id="PF22936">
    <property type="entry name" value="Pol_BBD"/>
    <property type="match status" value="1"/>
</dbReference>
<dbReference type="Proteomes" id="UP000765509">
    <property type="component" value="Unassembled WGS sequence"/>
</dbReference>
<accession>A0A9Q3I799</accession>
<comment type="caution">
    <text evidence="2">The sequence shown here is derived from an EMBL/GenBank/DDBJ whole genome shotgun (WGS) entry which is preliminary data.</text>
</comment>
<name>A0A9Q3I799_9BASI</name>
<organism evidence="2 3">
    <name type="scientific">Austropuccinia psidii MF-1</name>
    <dbReference type="NCBI Taxonomy" id="1389203"/>
    <lineage>
        <taxon>Eukaryota</taxon>
        <taxon>Fungi</taxon>
        <taxon>Dikarya</taxon>
        <taxon>Basidiomycota</taxon>
        <taxon>Pucciniomycotina</taxon>
        <taxon>Pucciniomycetes</taxon>
        <taxon>Pucciniales</taxon>
        <taxon>Sphaerophragmiaceae</taxon>
        <taxon>Austropuccinia</taxon>
    </lineage>
</organism>
<proteinExistence type="predicted"/>
<evidence type="ECO:0000313" key="2">
    <source>
        <dbReference type="EMBL" id="MBW0532571.1"/>
    </source>
</evidence>
<protein>
    <recommendedName>
        <fullName evidence="1">Retrovirus-related Pol polyprotein from transposon TNT 1-94-like beta-barrel domain-containing protein</fullName>
    </recommendedName>
</protein>
<dbReference type="EMBL" id="AVOT02037835">
    <property type="protein sequence ID" value="MBW0532571.1"/>
    <property type="molecule type" value="Genomic_DNA"/>
</dbReference>
<evidence type="ECO:0000313" key="3">
    <source>
        <dbReference type="Proteomes" id="UP000765509"/>
    </source>
</evidence>
<keyword evidence="3" id="KW-1185">Reference proteome</keyword>
<gene>
    <name evidence="2" type="ORF">O181_072286</name>
</gene>
<dbReference type="InterPro" id="IPR054722">
    <property type="entry name" value="PolX-like_BBD"/>
</dbReference>
<dbReference type="AlphaFoldDB" id="A0A9Q3I799"/>
<reference evidence="2" key="1">
    <citation type="submission" date="2021-03" db="EMBL/GenBank/DDBJ databases">
        <title>Draft genome sequence of rust myrtle Austropuccinia psidii MF-1, a brazilian biotype.</title>
        <authorList>
            <person name="Quecine M.C."/>
            <person name="Pachon D.M.R."/>
            <person name="Bonatelli M.L."/>
            <person name="Correr F.H."/>
            <person name="Franceschini L.M."/>
            <person name="Leite T.F."/>
            <person name="Margarido G.R.A."/>
            <person name="Almeida C.A."/>
            <person name="Ferrarezi J.A."/>
            <person name="Labate C.A."/>
        </authorList>
    </citation>
    <scope>NUCLEOTIDE SEQUENCE</scope>
    <source>
        <strain evidence="2">MF-1</strain>
    </source>
</reference>